<dbReference type="EnsemblPlants" id="KQL01221">
    <property type="protein sequence ID" value="KQL01221"/>
    <property type="gene ID" value="SETIT_015539mg"/>
</dbReference>
<evidence type="ECO:0000313" key="1">
    <source>
        <dbReference type="EnsemblPlants" id="KQL01221"/>
    </source>
</evidence>
<dbReference type="Proteomes" id="UP000004995">
    <property type="component" value="Unassembled WGS sequence"/>
</dbReference>
<organism evidence="1 2">
    <name type="scientific">Setaria italica</name>
    <name type="common">Foxtail millet</name>
    <name type="synonym">Panicum italicum</name>
    <dbReference type="NCBI Taxonomy" id="4555"/>
    <lineage>
        <taxon>Eukaryota</taxon>
        <taxon>Viridiplantae</taxon>
        <taxon>Streptophyta</taxon>
        <taxon>Embryophyta</taxon>
        <taxon>Tracheophyta</taxon>
        <taxon>Spermatophyta</taxon>
        <taxon>Magnoliopsida</taxon>
        <taxon>Liliopsida</taxon>
        <taxon>Poales</taxon>
        <taxon>Poaceae</taxon>
        <taxon>PACMAD clade</taxon>
        <taxon>Panicoideae</taxon>
        <taxon>Panicodae</taxon>
        <taxon>Paniceae</taxon>
        <taxon>Cenchrinae</taxon>
        <taxon>Setaria</taxon>
    </lineage>
</organism>
<name>K3YMQ7_SETIT</name>
<accession>K3YMQ7</accession>
<dbReference type="AlphaFoldDB" id="K3YMQ7"/>
<protein>
    <submittedName>
        <fullName evidence="1">Uncharacterized protein</fullName>
    </submittedName>
</protein>
<evidence type="ECO:0000313" key="2">
    <source>
        <dbReference type="Proteomes" id="UP000004995"/>
    </source>
</evidence>
<dbReference type="InParanoid" id="K3YMQ7"/>
<dbReference type="EMBL" id="AGNK02003654">
    <property type="status" value="NOT_ANNOTATED_CDS"/>
    <property type="molecule type" value="Genomic_DNA"/>
</dbReference>
<dbReference type="OMA" id="LPACLYH"/>
<reference evidence="1" key="2">
    <citation type="submission" date="2018-08" db="UniProtKB">
        <authorList>
            <consortium name="EnsemblPlants"/>
        </authorList>
    </citation>
    <scope>IDENTIFICATION</scope>
    <source>
        <strain evidence="1">Yugu1</strain>
    </source>
</reference>
<keyword evidence="2" id="KW-1185">Reference proteome</keyword>
<sequence>MLSSALFYATPTAAAGIMELQRGARQDLVNKWIKLLIQLLICSELPACLYHFGGKQSIYVYLQYN</sequence>
<reference evidence="2" key="1">
    <citation type="journal article" date="2012" name="Nat. Biotechnol.">
        <title>Reference genome sequence of the model plant Setaria.</title>
        <authorList>
            <person name="Bennetzen J.L."/>
            <person name="Schmutz J."/>
            <person name="Wang H."/>
            <person name="Percifield R."/>
            <person name="Hawkins J."/>
            <person name="Pontaroli A.C."/>
            <person name="Estep M."/>
            <person name="Feng L."/>
            <person name="Vaughn J.N."/>
            <person name="Grimwood J."/>
            <person name="Jenkins J."/>
            <person name="Barry K."/>
            <person name="Lindquist E."/>
            <person name="Hellsten U."/>
            <person name="Deshpande S."/>
            <person name="Wang X."/>
            <person name="Wu X."/>
            <person name="Mitros T."/>
            <person name="Triplett J."/>
            <person name="Yang X."/>
            <person name="Ye C.Y."/>
            <person name="Mauro-Herrera M."/>
            <person name="Wang L."/>
            <person name="Li P."/>
            <person name="Sharma M."/>
            <person name="Sharma R."/>
            <person name="Ronald P.C."/>
            <person name="Panaud O."/>
            <person name="Kellogg E.A."/>
            <person name="Brutnell T.P."/>
            <person name="Doust A.N."/>
            <person name="Tuskan G.A."/>
            <person name="Rokhsar D."/>
            <person name="Devos K.M."/>
        </authorList>
    </citation>
    <scope>NUCLEOTIDE SEQUENCE [LARGE SCALE GENOMIC DNA]</scope>
    <source>
        <strain evidence="2">cv. Yugu1</strain>
    </source>
</reference>
<dbReference type="Gramene" id="KQL01221">
    <property type="protein sequence ID" value="KQL01221"/>
    <property type="gene ID" value="SETIT_015539mg"/>
</dbReference>
<dbReference type="HOGENOM" id="CLU_2853974_0_0_1"/>
<proteinExistence type="predicted"/>